<dbReference type="GO" id="GO:0003700">
    <property type="term" value="F:DNA-binding transcription factor activity"/>
    <property type="evidence" value="ECO:0007669"/>
    <property type="project" value="TreeGrafter"/>
</dbReference>
<organism evidence="5 6">
    <name type="scientific">Paenibacillus terrae</name>
    <dbReference type="NCBI Taxonomy" id="159743"/>
    <lineage>
        <taxon>Bacteria</taxon>
        <taxon>Bacillati</taxon>
        <taxon>Bacillota</taxon>
        <taxon>Bacilli</taxon>
        <taxon>Bacillales</taxon>
        <taxon>Paenibacillaceae</taxon>
        <taxon>Paenibacillus</taxon>
    </lineage>
</organism>
<evidence type="ECO:0000313" key="5">
    <source>
        <dbReference type="EMBL" id="TKH45109.1"/>
    </source>
</evidence>
<gene>
    <name evidence="5" type="ORF">C1I60_08135</name>
</gene>
<comment type="caution">
    <text evidence="5">The sequence shown here is derived from an EMBL/GenBank/DDBJ whole genome shotgun (WGS) entry which is preliminary data.</text>
</comment>
<protein>
    <submittedName>
        <fullName evidence="5">XRE family transcriptional regulator</fullName>
    </submittedName>
</protein>
<dbReference type="InterPro" id="IPR010982">
    <property type="entry name" value="Lambda_DNA-bd_dom_sf"/>
</dbReference>
<dbReference type="SUPFAM" id="SSF47413">
    <property type="entry name" value="lambda repressor-like DNA-binding domains"/>
    <property type="match status" value="1"/>
</dbReference>
<keyword evidence="3" id="KW-0804">Transcription</keyword>
<dbReference type="Proteomes" id="UP000308114">
    <property type="component" value="Unassembled WGS sequence"/>
</dbReference>
<dbReference type="PROSITE" id="PS50943">
    <property type="entry name" value="HTH_CROC1"/>
    <property type="match status" value="1"/>
</dbReference>
<keyword evidence="2" id="KW-0238">DNA-binding</keyword>
<dbReference type="PANTHER" id="PTHR46797">
    <property type="entry name" value="HTH-TYPE TRANSCRIPTIONAL REGULATOR"/>
    <property type="match status" value="1"/>
</dbReference>
<sequence length="108" mass="12251">MIQTIAERIGIVVRELRKGQGLTQQELADEIGTSFSYIGRVERGESNVTIETITKITNALNIEFFDFMSLGKKQENEVILAINALLLKQDEQSHKKALNILKEVFDEK</sequence>
<dbReference type="PANTHER" id="PTHR46797:SF23">
    <property type="entry name" value="HTH-TYPE TRANSCRIPTIONAL REGULATOR SUTR"/>
    <property type="match status" value="1"/>
</dbReference>
<accession>A0A4U2Q1R3</accession>
<dbReference type="SMART" id="SM00530">
    <property type="entry name" value="HTH_XRE"/>
    <property type="match status" value="1"/>
</dbReference>
<dbReference type="EMBL" id="PNXQ01000009">
    <property type="protein sequence ID" value="TKH45109.1"/>
    <property type="molecule type" value="Genomic_DNA"/>
</dbReference>
<dbReference type="InterPro" id="IPR001387">
    <property type="entry name" value="Cro/C1-type_HTH"/>
</dbReference>
<dbReference type="Gene3D" id="1.10.260.40">
    <property type="entry name" value="lambda repressor-like DNA-binding domains"/>
    <property type="match status" value="1"/>
</dbReference>
<dbReference type="Pfam" id="PF01381">
    <property type="entry name" value="HTH_3"/>
    <property type="match status" value="1"/>
</dbReference>
<proteinExistence type="predicted"/>
<dbReference type="GO" id="GO:0003677">
    <property type="term" value="F:DNA binding"/>
    <property type="evidence" value="ECO:0007669"/>
    <property type="project" value="UniProtKB-KW"/>
</dbReference>
<dbReference type="CDD" id="cd00093">
    <property type="entry name" value="HTH_XRE"/>
    <property type="match status" value="1"/>
</dbReference>
<evidence type="ECO:0000259" key="4">
    <source>
        <dbReference type="PROSITE" id="PS50943"/>
    </source>
</evidence>
<dbReference type="RefSeq" id="WP_137061262.1">
    <property type="nucleotide sequence ID" value="NZ_PNXQ01000009.1"/>
</dbReference>
<feature type="domain" description="HTH cro/C1-type" evidence="4">
    <location>
        <begin position="13"/>
        <end position="67"/>
    </location>
</feature>
<dbReference type="AlphaFoldDB" id="A0A4U2Q1R3"/>
<evidence type="ECO:0000256" key="2">
    <source>
        <dbReference type="ARBA" id="ARBA00023125"/>
    </source>
</evidence>
<name>A0A4U2Q1R3_9BACL</name>
<evidence type="ECO:0000256" key="1">
    <source>
        <dbReference type="ARBA" id="ARBA00023015"/>
    </source>
</evidence>
<dbReference type="InterPro" id="IPR050807">
    <property type="entry name" value="TransReg_Diox_bact_type"/>
</dbReference>
<evidence type="ECO:0000256" key="3">
    <source>
        <dbReference type="ARBA" id="ARBA00023163"/>
    </source>
</evidence>
<reference evidence="5 6" key="1">
    <citation type="submission" date="2018-01" db="EMBL/GenBank/DDBJ databases">
        <title>Bacillales members from the olive rhizosphere are effective biological control agents against Verticillium dahliae.</title>
        <authorList>
            <person name="Gomez-Lama C."/>
            <person name="Legarda G."/>
            <person name="Ruano-Rosa D."/>
            <person name="Pizarro-Tobias P."/>
            <person name="Valverde-Corredor A."/>
            <person name="Niqui J.L."/>
            <person name="Trivino J.C."/>
            <person name="Roca A."/>
            <person name="Mercado-Blanco J."/>
        </authorList>
    </citation>
    <scope>NUCLEOTIDE SEQUENCE [LARGE SCALE GENOMIC DNA]</scope>
    <source>
        <strain evidence="5 6">PIC167</strain>
    </source>
</reference>
<evidence type="ECO:0000313" key="6">
    <source>
        <dbReference type="Proteomes" id="UP000308114"/>
    </source>
</evidence>
<keyword evidence="1" id="KW-0805">Transcription regulation</keyword>
<dbReference type="GO" id="GO:0005829">
    <property type="term" value="C:cytosol"/>
    <property type="evidence" value="ECO:0007669"/>
    <property type="project" value="TreeGrafter"/>
</dbReference>